<sequence>MLCGAEQSGREFNRWGPVDNSIPGALVPATNCPDFELILDLFCHCDFRKQPFDNILGERPFACDQPDCGKTFTRNEELTRHKRIHSGLRPFPCAFCGKRFGRKDHLKKHVKTHQRLVPTAFPPFFVDCFPRRDIADSVGRKTPEEEIEGKETTGIHRRSKTMDWTYEEMKNMAEDQKVWRDHVAHPQ</sequence>
<dbReference type="EMBL" id="CP092875">
    <property type="protein sequence ID" value="UYV75709.1"/>
    <property type="molecule type" value="Genomic_DNA"/>
</dbReference>
<keyword evidence="1" id="KW-0479">Metal-binding</keyword>
<gene>
    <name evidence="6" type="ORF">LAZ67_13001067</name>
</gene>
<protein>
    <recommendedName>
        <fullName evidence="5">C2H2-type domain-containing protein</fullName>
    </recommendedName>
</protein>
<dbReference type="PANTHER" id="PTHR23235:SF139">
    <property type="entry name" value="HUCKEBEIN"/>
    <property type="match status" value="1"/>
</dbReference>
<dbReference type="PROSITE" id="PS50157">
    <property type="entry name" value="ZINC_FINGER_C2H2_2"/>
    <property type="match status" value="2"/>
</dbReference>
<dbReference type="InterPro" id="IPR036236">
    <property type="entry name" value="Znf_C2H2_sf"/>
</dbReference>
<keyword evidence="3" id="KW-0862">Zinc</keyword>
<keyword evidence="2 4" id="KW-0863">Zinc-finger</keyword>
<evidence type="ECO:0000259" key="5">
    <source>
        <dbReference type="PROSITE" id="PS50157"/>
    </source>
</evidence>
<dbReference type="SMART" id="SM00355">
    <property type="entry name" value="ZnF_C2H2"/>
    <property type="match status" value="2"/>
</dbReference>
<organism evidence="6 7">
    <name type="scientific">Cordylochernes scorpioides</name>
    <dbReference type="NCBI Taxonomy" id="51811"/>
    <lineage>
        <taxon>Eukaryota</taxon>
        <taxon>Metazoa</taxon>
        <taxon>Ecdysozoa</taxon>
        <taxon>Arthropoda</taxon>
        <taxon>Chelicerata</taxon>
        <taxon>Arachnida</taxon>
        <taxon>Pseudoscorpiones</taxon>
        <taxon>Cheliferoidea</taxon>
        <taxon>Chernetidae</taxon>
        <taxon>Cordylochernes</taxon>
    </lineage>
</organism>
<evidence type="ECO:0000313" key="7">
    <source>
        <dbReference type="Proteomes" id="UP001235939"/>
    </source>
</evidence>
<dbReference type="PANTHER" id="PTHR23235">
    <property type="entry name" value="KRUEPPEL-LIKE TRANSCRIPTION FACTOR"/>
    <property type="match status" value="1"/>
</dbReference>
<evidence type="ECO:0000313" key="6">
    <source>
        <dbReference type="EMBL" id="UYV75709.1"/>
    </source>
</evidence>
<dbReference type="PROSITE" id="PS00028">
    <property type="entry name" value="ZINC_FINGER_C2H2_1"/>
    <property type="match status" value="2"/>
</dbReference>
<dbReference type="Proteomes" id="UP001235939">
    <property type="component" value="Chromosome 13"/>
</dbReference>
<evidence type="ECO:0000256" key="4">
    <source>
        <dbReference type="PROSITE-ProRule" id="PRU00042"/>
    </source>
</evidence>
<evidence type="ECO:0000256" key="2">
    <source>
        <dbReference type="ARBA" id="ARBA00022771"/>
    </source>
</evidence>
<dbReference type="SUPFAM" id="SSF57667">
    <property type="entry name" value="beta-beta-alpha zinc fingers"/>
    <property type="match status" value="1"/>
</dbReference>
<dbReference type="InterPro" id="IPR013087">
    <property type="entry name" value="Znf_C2H2_type"/>
</dbReference>
<evidence type="ECO:0000256" key="3">
    <source>
        <dbReference type="ARBA" id="ARBA00022833"/>
    </source>
</evidence>
<keyword evidence="7" id="KW-1185">Reference proteome</keyword>
<accession>A0ABY6L4D2</accession>
<feature type="domain" description="C2H2-type" evidence="5">
    <location>
        <begin position="61"/>
        <end position="90"/>
    </location>
</feature>
<dbReference type="Gene3D" id="3.30.160.60">
    <property type="entry name" value="Classic Zinc Finger"/>
    <property type="match status" value="2"/>
</dbReference>
<evidence type="ECO:0000256" key="1">
    <source>
        <dbReference type="ARBA" id="ARBA00022723"/>
    </source>
</evidence>
<reference evidence="6 7" key="1">
    <citation type="submission" date="2022-01" db="EMBL/GenBank/DDBJ databases">
        <title>A chromosomal length assembly of Cordylochernes scorpioides.</title>
        <authorList>
            <person name="Zeh D."/>
            <person name="Zeh J."/>
        </authorList>
    </citation>
    <scope>NUCLEOTIDE SEQUENCE [LARGE SCALE GENOMIC DNA]</scope>
    <source>
        <strain evidence="6">IN4F17</strain>
        <tissue evidence="6">Whole Body</tissue>
    </source>
</reference>
<name>A0ABY6L4D2_9ARAC</name>
<dbReference type="Pfam" id="PF00096">
    <property type="entry name" value="zf-C2H2"/>
    <property type="match status" value="2"/>
</dbReference>
<proteinExistence type="predicted"/>
<feature type="domain" description="C2H2-type" evidence="5">
    <location>
        <begin position="91"/>
        <end position="118"/>
    </location>
</feature>